<organism evidence="1 2">
    <name type="scientific">Acaryochloris marina (strain MBIC 11017)</name>
    <dbReference type="NCBI Taxonomy" id="329726"/>
    <lineage>
        <taxon>Bacteria</taxon>
        <taxon>Bacillati</taxon>
        <taxon>Cyanobacteriota</taxon>
        <taxon>Cyanophyceae</taxon>
        <taxon>Acaryochloridales</taxon>
        <taxon>Acaryochloridaceae</taxon>
        <taxon>Acaryochloris</taxon>
    </lineage>
</organism>
<reference evidence="1 2" key="1">
    <citation type="journal article" date="2008" name="Proc. Natl. Acad. Sci. U.S.A.">
        <title>Niche adaptation and genome expansion in the chlorophyll d-producing cyanobacterium Acaryochloris marina.</title>
        <authorList>
            <person name="Swingley W.D."/>
            <person name="Chen M."/>
            <person name="Cheung P.C."/>
            <person name="Conrad A.L."/>
            <person name="Dejesa L.C."/>
            <person name="Hao J."/>
            <person name="Honchak B.M."/>
            <person name="Karbach L.E."/>
            <person name="Kurdoglu A."/>
            <person name="Lahiri S."/>
            <person name="Mastrian S.D."/>
            <person name="Miyashita H."/>
            <person name="Page L."/>
            <person name="Ramakrishna P."/>
            <person name="Satoh S."/>
            <person name="Sattley W.M."/>
            <person name="Shimada Y."/>
            <person name="Taylor H.L."/>
            <person name="Tomo T."/>
            <person name="Tsuchiya T."/>
            <person name="Wang Z.T."/>
            <person name="Raymond J."/>
            <person name="Mimuro M."/>
            <person name="Blankenship R.E."/>
            <person name="Touchman J.W."/>
        </authorList>
    </citation>
    <scope>NUCLEOTIDE SEQUENCE [LARGE SCALE GENOMIC DNA]</scope>
    <source>
        <strain evidence="2">MBIC 11017</strain>
        <plasmid evidence="2">Plasmid pREB3</plasmid>
    </source>
</reference>
<dbReference type="EMBL" id="CP000840">
    <property type="protein sequence ID" value="ABW32231.1"/>
    <property type="molecule type" value="Genomic_DNA"/>
</dbReference>
<dbReference type="RefSeq" id="WP_012167547.1">
    <property type="nucleotide sequence ID" value="NC_009928.1"/>
</dbReference>
<keyword evidence="1" id="KW-0614">Plasmid</keyword>
<evidence type="ECO:0000313" key="1">
    <source>
        <dbReference type="EMBL" id="ABW32231.1"/>
    </source>
</evidence>
<dbReference type="Proteomes" id="UP000000268">
    <property type="component" value="Plasmid pREB3"/>
</dbReference>
<dbReference type="HOGENOM" id="CLU_2152765_0_0_3"/>
<name>A8ZN32_ACAM1</name>
<gene>
    <name evidence="1" type="ordered locus">AM1_C0303</name>
</gene>
<proteinExistence type="predicted"/>
<dbReference type="KEGG" id="amr:AM1_C0303"/>
<protein>
    <submittedName>
        <fullName evidence="1">Uncharacterized protein</fullName>
    </submittedName>
</protein>
<evidence type="ECO:0000313" key="2">
    <source>
        <dbReference type="Proteomes" id="UP000000268"/>
    </source>
</evidence>
<geneLocation type="plasmid" evidence="1 2">
    <name>pREB3</name>
</geneLocation>
<keyword evidence="2" id="KW-1185">Reference proteome</keyword>
<sequence>MQVHPAYYLGWGRLSCQFCIFGSPNQWASNLAISPERTERLHQYEQVFQHTLDNKLSIPELASKGKVNDAIHQHPDQLWLALSQEYTLPILVDPNAWTLAAGAFGEDAGPT</sequence>
<accession>A8ZN32</accession>
<dbReference type="AlphaFoldDB" id="A8ZN32"/>
<dbReference type="OrthoDB" id="9772814at2"/>